<name>A0ABC8KV19_ERUVS</name>
<dbReference type="AlphaFoldDB" id="A0ABC8KV19"/>
<feature type="compositionally biased region" description="Basic and acidic residues" evidence="1">
    <location>
        <begin position="1"/>
        <end position="13"/>
    </location>
</feature>
<accession>A0ABC8KV19</accession>
<organism evidence="2 3">
    <name type="scientific">Eruca vesicaria subsp. sativa</name>
    <name type="common">Garden rocket</name>
    <name type="synonym">Eruca sativa</name>
    <dbReference type="NCBI Taxonomy" id="29727"/>
    <lineage>
        <taxon>Eukaryota</taxon>
        <taxon>Viridiplantae</taxon>
        <taxon>Streptophyta</taxon>
        <taxon>Embryophyta</taxon>
        <taxon>Tracheophyta</taxon>
        <taxon>Spermatophyta</taxon>
        <taxon>Magnoliopsida</taxon>
        <taxon>eudicotyledons</taxon>
        <taxon>Gunneridae</taxon>
        <taxon>Pentapetalae</taxon>
        <taxon>rosids</taxon>
        <taxon>malvids</taxon>
        <taxon>Brassicales</taxon>
        <taxon>Brassicaceae</taxon>
        <taxon>Brassiceae</taxon>
        <taxon>Eruca</taxon>
    </lineage>
</organism>
<feature type="region of interest" description="Disordered" evidence="1">
    <location>
        <begin position="1"/>
        <end position="113"/>
    </location>
</feature>
<evidence type="ECO:0000256" key="1">
    <source>
        <dbReference type="SAM" id="MobiDB-lite"/>
    </source>
</evidence>
<feature type="region of interest" description="Disordered" evidence="1">
    <location>
        <begin position="130"/>
        <end position="164"/>
    </location>
</feature>
<sequence length="340" mass="38642">MARRLTAEEKGKGIDTGGLEPTPPPPPTRGAEQPLRGRGSRDFRERVDRHGRSFGERISTRFTRNPPPVQNQPLLSPTRRRSGVAPYQQTEYTSPPYAKSRRHHPYETPHRRSLFPPREMKEWRRKTTVEVEQEVNSPNPIPIPEQPVTTPAPEIHESMGTERQQQRERIMEDINRATQMYLNCDDPTEAAARRLRVLSSETRGQVEETVNMMMTERAYPTLTRNQGIIGSNSGQDKTREVVMEELHDTTLQYMSCADPTEARARQLRVLEGDARGEMETVATGILAASRVPQIAPHQQLIDHSDDNHTIQPENEMAHRELMLAPTCSWEPAQGKGLSLL</sequence>
<evidence type="ECO:0000313" key="3">
    <source>
        <dbReference type="Proteomes" id="UP001642260"/>
    </source>
</evidence>
<comment type="caution">
    <text evidence="2">The sequence shown here is derived from an EMBL/GenBank/DDBJ whole genome shotgun (WGS) entry which is preliminary data.</text>
</comment>
<evidence type="ECO:0000313" key="2">
    <source>
        <dbReference type="EMBL" id="CAH8363091.1"/>
    </source>
</evidence>
<feature type="compositionally biased region" description="Basic and acidic residues" evidence="1">
    <location>
        <begin position="39"/>
        <end position="59"/>
    </location>
</feature>
<dbReference type="EMBL" id="CAKOAT010352931">
    <property type="protein sequence ID" value="CAH8363091.1"/>
    <property type="molecule type" value="Genomic_DNA"/>
</dbReference>
<feature type="compositionally biased region" description="Basic and acidic residues" evidence="1">
    <location>
        <begin position="154"/>
        <end position="164"/>
    </location>
</feature>
<proteinExistence type="predicted"/>
<keyword evidence="3" id="KW-1185">Reference proteome</keyword>
<dbReference type="Proteomes" id="UP001642260">
    <property type="component" value="Unassembled WGS sequence"/>
</dbReference>
<gene>
    <name evidence="2" type="ORF">ERUC_LOCUS28847</name>
</gene>
<reference evidence="2 3" key="1">
    <citation type="submission" date="2022-03" db="EMBL/GenBank/DDBJ databases">
        <authorList>
            <person name="Macdonald S."/>
            <person name="Ahmed S."/>
            <person name="Newling K."/>
        </authorList>
    </citation>
    <scope>NUCLEOTIDE SEQUENCE [LARGE SCALE GENOMIC DNA]</scope>
</reference>
<protein>
    <submittedName>
        <fullName evidence="2">Uncharacterized protein</fullName>
    </submittedName>
</protein>